<dbReference type="InterPro" id="IPR032781">
    <property type="entry name" value="ABC_tran_Xtn"/>
</dbReference>
<dbReference type="PANTHER" id="PTHR19211">
    <property type="entry name" value="ATP-BINDING TRANSPORT PROTEIN-RELATED"/>
    <property type="match status" value="1"/>
</dbReference>
<feature type="compositionally biased region" description="Basic and acidic residues" evidence="4">
    <location>
        <begin position="506"/>
        <end position="517"/>
    </location>
</feature>
<feature type="region of interest" description="Disordered" evidence="4">
    <location>
        <begin position="493"/>
        <end position="517"/>
    </location>
</feature>
<evidence type="ECO:0000256" key="2">
    <source>
        <dbReference type="ARBA" id="ARBA00022741"/>
    </source>
</evidence>
<dbReference type="FunFam" id="3.40.50.300:FF:000549">
    <property type="entry name" value="ABC transporter ATP-binding protein arb1"/>
    <property type="match status" value="1"/>
</dbReference>
<dbReference type="PROSITE" id="PS50893">
    <property type="entry name" value="ABC_TRANSPORTER_2"/>
    <property type="match status" value="2"/>
</dbReference>
<evidence type="ECO:0000256" key="1">
    <source>
        <dbReference type="ARBA" id="ARBA00022737"/>
    </source>
</evidence>
<feature type="compositionally biased region" description="Basic residues" evidence="4">
    <location>
        <begin position="120"/>
        <end position="134"/>
    </location>
</feature>
<dbReference type="InterPro" id="IPR027417">
    <property type="entry name" value="P-loop_NTPase"/>
</dbReference>
<name>R4X9H8_TAPDE</name>
<reference evidence="6 7" key="1">
    <citation type="journal article" date="2013" name="MBio">
        <title>Genome sequencing of the plant pathogen Taphrina deformans, the causal agent of peach leaf curl.</title>
        <authorList>
            <person name="Cisse O.H."/>
            <person name="Almeida J.M.G.C.F."/>
            <person name="Fonseca A."/>
            <person name="Kumar A.A."/>
            <person name="Salojaervi J."/>
            <person name="Overmyer K."/>
            <person name="Hauser P.M."/>
            <person name="Pagni M."/>
        </authorList>
    </citation>
    <scope>NUCLEOTIDE SEQUENCE [LARGE SCALE GENOMIC DNA]</scope>
    <source>
        <strain evidence="7">PYCC 5710 / ATCC 11124 / CBS 356.35 / IMI 108563 / JCM 9778 / NBRC 8474</strain>
    </source>
</reference>
<dbReference type="PROSITE" id="PS00211">
    <property type="entry name" value="ABC_TRANSPORTER_1"/>
    <property type="match status" value="1"/>
</dbReference>
<dbReference type="SMART" id="SM00382">
    <property type="entry name" value="AAA"/>
    <property type="match status" value="2"/>
</dbReference>
<keyword evidence="3 6" id="KW-0067">ATP-binding</keyword>
<evidence type="ECO:0000256" key="3">
    <source>
        <dbReference type="ARBA" id="ARBA00022840"/>
    </source>
</evidence>
<dbReference type="InterPro" id="IPR050611">
    <property type="entry name" value="ABCF"/>
</dbReference>
<protein>
    <submittedName>
        <fullName evidence="6">Uncharacterized ABC transporter ATP-binding protein C825.01</fullName>
    </submittedName>
</protein>
<dbReference type="PANTHER" id="PTHR19211:SF131">
    <property type="entry name" value="RIBOSOME BIOGENESIS ATPASE"/>
    <property type="match status" value="1"/>
</dbReference>
<feature type="compositionally biased region" description="Basic and acidic residues" evidence="4">
    <location>
        <begin position="1"/>
        <end position="12"/>
    </location>
</feature>
<dbReference type="Gene3D" id="3.40.50.300">
    <property type="entry name" value="P-loop containing nucleotide triphosphate hydrolases"/>
    <property type="match status" value="2"/>
</dbReference>
<dbReference type="STRING" id="1097556.R4X9H8"/>
<sequence>MAKKGKQQEPAKEIPSNVEEDATLSKSALLKAKRAAKKSKKPSKTAGSDSDDIGIEGPIDGENIPAPKSLAPKNVFASLEDAEDEESEEETSTPPANGFGALSLEGEDDNDEEDEDFSSKKKKKKSTNKSTKSKVVKDDLDSGDEGDSKLSRKEKKKSREDRKKEKKAAAAKADLSEEETESTQPGEIKRSAAANYAYASGQKLGPDGTNPADGIAITGNLMSPDNSKDLQIDKLTVQAYGKSLIKDSDFSLVNGRRYGLIAPNGSGKSTLLHAIACGLVPRPSALDVYLLDREYAPTEQTSIEAVLDIVEREQRALEDEMSELLDDPDKNAVQLDYINSRLQELTTEGGETKVKSILKGLGFREHMYATQTKDLSGGWRMRIALARILFVKPTLMMLDEPTNHLDLEAVVWLEEYLINETHGQTLILTSHSQDTLNEVCTDIIHLHHQQLYSYAGNYDTFTKVRAERDVLLAKRARKQEKETNALKSKLNMVGSEQQKQAQRKAKAMDKRQEKEKAANSVLEEELVQDRELVIKFQDCGGGIPDPAIKFMDVDFAYEGRETLLHNMSFGLGLGSRVALVGPNGAGKTTLLKLILGKLDPTKGNIQRDHHLRLSHFHQHMGDQLDMGKSAVDWLCAVHPTLGYNNHTMRGWIGHYGLTGKSQVIPMRQLSDGQRRRVLFAHLGLLQPHMLCFDEPTNALDLDTIDALAAAINNFDGGAIIISHDFRLIEQVAETVWIVNDGEVNEFDGTIREYKDQLKASYQEQRALDAKAAMGAGGAALAEADKKATTVLGF</sequence>
<dbReference type="GO" id="GO:0005524">
    <property type="term" value="F:ATP binding"/>
    <property type="evidence" value="ECO:0007669"/>
    <property type="project" value="UniProtKB-KW"/>
</dbReference>
<dbReference type="AlphaFoldDB" id="R4X9H8"/>
<evidence type="ECO:0000313" key="7">
    <source>
        <dbReference type="Proteomes" id="UP000013776"/>
    </source>
</evidence>
<dbReference type="OrthoDB" id="2110130at2759"/>
<dbReference type="GO" id="GO:0016887">
    <property type="term" value="F:ATP hydrolysis activity"/>
    <property type="evidence" value="ECO:0007669"/>
    <property type="project" value="InterPro"/>
</dbReference>
<feature type="domain" description="ABC transporter" evidence="5">
    <location>
        <begin position="230"/>
        <end position="473"/>
    </location>
</feature>
<dbReference type="CDD" id="cd03221">
    <property type="entry name" value="ABCF_EF-3"/>
    <property type="match status" value="2"/>
</dbReference>
<dbReference type="Pfam" id="PF00005">
    <property type="entry name" value="ABC_tran"/>
    <property type="match status" value="2"/>
</dbReference>
<keyword evidence="7" id="KW-1185">Reference proteome</keyword>
<dbReference type="Proteomes" id="UP000013776">
    <property type="component" value="Unassembled WGS sequence"/>
</dbReference>
<feature type="compositionally biased region" description="Basic and acidic residues" evidence="4">
    <location>
        <begin position="135"/>
        <end position="163"/>
    </location>
</feature>
<keyword evidence="1" id="KW-0677">Repeat</keyword>
<comment type="caution">
    <text evidence="6">The sequence shown here is derived from an EMBL/GenBank/DDBJ whole genome shotgun (WGS) entry which is preliminary data.</text>
</comment>
<keyword evidence="2" id="KW-0547">Nucleotide-binding</keyword>
<feature type="compositionally biased region" description="Basic residues" evidence="4">
    <location>
        <begin position="31"/>
        <end position="43"/>
    </location>
</feature>
<evidence type="ECO:0000313" key="6">
    <source>
        <dbReference type="EMBL" id="CCG80879.1"/>
    </source>
</evidence>
<dbReference type="Pfam" id="PF12848">
    <property type="entry name" value="ABC_tran_Xtn"/>
    <property type="match status" value="1"/>
</dbReference>
<dbReference type="EMBL" id="CAHR02000018">
    <property type="protein sequence ID" value="CCG80879.1"/>
    <property type="molecule type" value="Genomic_DNA"/>
</dbReference>
<accession>R4X9H8</accession>
<dbReference type="VEuPathDB" id="FungiDB:TAPDE_000528"/>
<feature type="compositionally biased region" description="Acidic residues" evidence="4">
    <location>
        <begin position="80"/>
        <end position="91"/>
    </location>
</feature>
<dbReference type="InterPro" id="IPR017871">
    <property type="entry name" value="ABC_transporter-like_CS"/>
</dbReference>
<feature type="compositionally biased region" description="Acidic residues" evidence="4">
    <location>
        <begin position="105"/>
        <end position="116"/>
    </location>
</feature>
<feature type="domain" description="ABC transporter" evidence="5">
    <location>
        <begin position="548"/>
        <end position="765"/>
    </location>
</feature>
<gene>
    <name evidence="6" type="ORF">TAPDE_000528</name>
</gene>
<organism evidence="6 7">
    <name type="scientific">Taphrina deformans (strain PYCC 5710 / ATCC 11124 / CBS 356.35 / IMI 108563 / JCM 9778 / NBRC 8474)</name>
    <name type="common">Peach leaf curl fungus</name>
    <name type="synonym">Lalaria deformans</name>
    <dbReference type="NCBI Taxonomy" id="1097556"/>
    <lineage>
        <taxon>Eukaryota</taxon>
        <taxon>Fungi</taxon>
        <taxon>Dikarya</taxon>
        <taxon>Ascomycota</taxon>
        <taxon>Taphrinomycotina</taxon>
        <taxon>Taphrinomycetes</taxon>
        <taxon>Taphrinales</taxon>
        <taxon>Taphrinaceae</taxon>
        <taxon>Taphrina</taxon>
    </lineage>
</organism>
<evidence type="ECO:0000256" key="4">
    <source>
        <dbReference type="SAM" id="MobiDB-lite"/>
    </source>
</evidence>
<dbReference type="FunFam" id="3.40.50.300:FF:000011">
    <property type="entry name" value="Putative ABC transporter ATP-binding component"/>
    <property type="match status" value="1"/>
</dbReference>
<evidence type="ECO:0000259" key="5">
    <source>
        <dbReference type="PROSITE" id="PS50893"/>
    </source>
</evidence>
<dbReference type="SUPFAM" id="SSF52540">
    <property type="entry name" value="P-loop containing nucleoside triphosphate hydrolases"/>
    <property type="match status" value="2"/>
</dbReference>
<dbReference type="InterPro" id="IPR003439">
    <property type="entry name" value="ABC_transporter-like_ATP-bd"/>
</dbReference>
<dbReference type="eggNOG" id="KOG0927">
    <property type="taxonomic scope" value="Eukaryota"/>
</dbReference>
<dbReference type="InterPro" id="IPR003593">
    <property type="entry name" value="AAA+_ATPase"/>
</dbReference>
<feature type="region of interest" description="Disordered" evidence="4">
    <location>
        <begin position="1"/>
        <end position="188"/>
    </location>
</feature>
<proteinExistence type="predicted"/>